<sequence>MRDINQWGNRIENWICEIEKEIKSCTSLDYCQELRCGGTMTRRKELEQSTPVDIENRNDFARDRKMSMSLLLGLARSLAPSQLQGRSCQVSWNLATSSRHHPKYRTQITNNRQAMGRRHCSAISYQSTVYYDKRPELNTVPSV</sequence>
<organism evidence="1 2">
    <name type="scientific">Marchantia polymorpha</name>
    <name type="common">Common liverwort</name>
    <name type="synonym">Marchantia aquatica</name>
    <dbReference type="NCBI Taxonomy" id="3197"/>
    <lineage>
        <taxon>Eukaryota</taxon>
        <taxon>Viridiplantae</taxon>
        <taxon>Streptophyta</taxon>
        <taxon>Embryophyta</taxon>
        <taxon>Marchantiophyta</taxon>
        <taxon>Marchantiopsida</taxon>
        <taxon>Marchantiidae</taxon>
        <taxon>Marchantiales</taxon>
        <taxon>Marchantiaceae</taxon>
        <taxon>Marchantia</taxon>
    </lineage>
</organism>
<dbReference type="EMBL" id="KZ772753">
    <property type="protein sequence ID" value="PTQ34314.1"/>
    <property type="molecule type" value="Genomic_DNA"/>
</dbReference>
<dbReference type="Gramene" id="Mp8g05400.1">
    <property type="protein sequence ID" value="Mp8g05400.1.cds"/>
    <property type="gene ID" value="Mp8g05400"/>
</dbReference>
<proteinExistence type="predicted"/>
<protein>
    <submittedName>
        <fullName evidence="1">Uncharacterized protein</fullName>
    </submittedName>
</protein>
<gene>
    <name evidence="1" type="ORF">MARPO_0081s0041</name>
</gene>
<evidence type="ECO:0000313" key="2">
    <source>
        <dbReference type="Proteomes" id="UP000244005"/>
    </source>
</evidence>
<evidence type="ECO:0000313" key="1">
    <source>
        <dbReference type="EMBL" id="PTQ34314.1"/>
    </source>
</evidence>
<name>A0A2R6WKD1_MARPO</name>
<dbReference type="AlphaFoldDB" id="A0A2R6WKD1"/>
<reference evidence="2" key="1">
    <citation type="journal article" date="2017" name="Cell">
        <title>Insights into land plant evolution garnered from the Marchantia polymorpha genome.</title>
        <authorList>
            <person name="Bowman J.L."/>
            <person name="Kohchi T."/>
            <person name="Yamato K.T."/>
            <person name="Jenkins J."/>
            <person name="Shu S."/>
            <person name="Ishizaki K."/>
            <person name="Yamaoka S."/>
            <person name="Nishihama R."/>
            <person name="Nakamura Y."/>
            <person name="Berger F."/>
            <person name="Adam C."/>
            <person name="Aki S.S."/>
            <person name="Althoff F."/>
            <person name="Araki T."/>
            <person name="Arteaga-Vazquez M.A."/>
            <person name="Balasubrmanian S."/>
            <person name="Barry K."/>
            <person name="Bauer D."/>
            <person name="Boehm C.R."/>
            <person name="Briginshaw L."/>
            <person name="Caballero-Perez J."/>
            <person name="Catarino B."/>
            <person name="Chen F."/>
            <person name="Chiyoda S."/>
            <person name="Chovatia M."/>
            <person name="Davies K.M."/>
            <person name="Delmans M."/>
            <person name="Demura T."/>
            <person name="Dierschke T."/>
            <person name="Dolan L."/>
            <person name="Dorantes-Acosta A.E."/>
            <person name="Eklund D.M."/>
            <person name="Florent S.N."/>
            <person name="Flores-Sandoval E."/>
            <person name="Fujiyama A."/>
            <person name="Fukuzawa H."/>
            <person name="Galik B."/>
            <person name="Grimanelli D."/>
            <person name="Grimwood J."/>
            <person name="Grossniklaus U."/>
            <person name="Hamada T."/>
            <person name="Haseloff J."/>
            <person name="Hetherington A.J."/>
            <person name="Higo A."/>
            <person name="Hirakawa Y."/>
            <person name="Hundley H.N."/>
            <person name="Ikeda Y."/>
            <person name="Inoue K."/>
            <person name="Inoue S.I."/>
            <person name="Ishida S."/>
            <person name="Jia Q."/>
            <person name="Kakita M."/>
            <person name="Kanazawa T."/>
            <person name="Kawai Y."/>
            <person name="Kawashima T."/>
            <person name="Kennedy M."/>
            <person name="Kinose K."/>
            <person name="Kinoshita T."/>
            <person name="Kohara Y."/>
            <person name="Koide E."/>
            <person name="Komatsu K."/>
            <person name="Kopischke S."/>
            <person name="Kubo M."/>
            <person name="Kyozuka J."/>
            <person name="Lagercrantz U."/>
            <person name="Lin S.S."/>
            <person name="Lindquist E."/>
            <person name="Lipzen A.M."/>
            <person name="Lu C.W."/>
            <person name="De Luna E."/>
            <person name="Martienssen R.A."/>
            <person name="Minamino N."/>
            <person name="Mizutani M."/>
            <person name="Mizutani M."/>
            <person name="Mochizuki N."/>
            <person name="Monte I."/>
            <person name="Mosher R."/>
            <person name="Nagasaki H."/>
            <person name="Nakagami H."/>
            <person name="Naramoto S."/>
            <person name="Nishitani K."/>
            <person name="Ohtani M."/>
            <person name="Okamoto T."/>
            <person name="Okumura M."/>
            <person name="Phillips J."/>
            <person name="Pollak B."/>
            <person name="Reinders A."/>
            <person name="Rovekamp M."/>
            <person name="Sano R."/>
            <person name="Sawa S."/>
            <person name="Schmid M.W."/>
            <person name="Shirakawa M."/>
            <person name="Solano R."/>
            <person name="Spunde A."/>
            <person name="Suetsugu N."/>
            <person name="Sugano S."/>
            <person name="Sugiyama A."/>
            <person name="Sun R."/>
            <person name="Suzuki Y."/>
            <person name="Takenaka M."/>
            <person name="Takezawa D."/>
            <person name="Tomogane H."/>
            <person name="Tsuzuki M."/>
            <person name="Ueda T."/>
            <person name="Umeda M."/>
            <person name="Ward J.M."/>
            <person name="Watanabe Y."/>
            <person name="Yazaki K."/>
            <person name="Yokoyama R."/>
            <person name="Yoshitake Y."/>
            <person name="Yotsui I."/>
            <person name="Zachgo S."/>
            <person name="Schmutz J."/>
        </authorList>
    </citation>
    <scope>NUCLEOTIDE SEQUENCE [LARGE SCALE GENOMIC DNA]</scope>
    <source>
        <strain evidence="2">Tak-1</strain>
    </source>
</reference>
<keyword evidence="2" id="KW-1185">Reference proteome</keyword>
<accession>A0A2R6WKD1</accession>
<dbReference type="Proteomes" id="UP000244005">
    <property type="component" value="Unassembled WGS sequence"/>
</dbReference>